<organism evidence="3 4">
    <name type="scientific">Acetatifactor muris</name>
    <dbReference type="NCBI Taxonomy" id="879566"/>
    <lineage>
        <taxon>Bacteria</taxon>
        <taxon>Bacillati</taxon>
        <taxon>Bacillota</taxon>
        <taxon>Clostridia</taxon>
        <taxon>Lachnospirales</taxon>
        <taxon>Lachnospiraceae</taxon>
        <taxon>Acetatifactor</taxon>
    </lineage>
</organism>
<evidence type="ECO:0000313" key="4">
    <source>
        <dbReference type="Proteomes" id="UP000236311"/>
    </source>
</evidence>
<proteinExistence type="predicted"/>
<dbReference type="EMBL" id="OFSM01000001">
    <property type="protein sequence ID" value="SOY27477.1"/>
    <property type="molecule type" value="Genomic_DNA"/>
</dbReference>
<name>A0A2K4ZAJ2_9FIRM</name>
<feature type="region of interest" description="Disordered" evidence="2">
    <location>
        <begin position="111"/>
        <end position="146"/>
    </location>
</feature>
<feature type="coiled-coil region" evidence="1">
    <location>
        <begin position="15"/>
        <end position="73"/>
    </location>
</feature>
<dbReference type="RefSeq" id="WP_207656121.1">
    <property type="nucleotide sequence ID" value="NZ_JANJZD010000008.1"/>
</dbReference>
<keyword evidence="1" id="KW-0175">Coiled coil</keyword>
<accession>A0A2K4ZAJ2</accession>
<sequence>MTDKEMHKLSRRELLQLLLAQVRETEELKQTLTEREAQMTELRENYEKLRNRLDQKDAKIQELRDTLQAERTTRRIELQEAGSIAEAALRLNGIFEIAQKAADQYLENVRRLGGRETSAEEAGEVRERERESHETGKRAQIEQAKG</sequence>
<dbReference type="Proteomes" id="UP000236311">
    <property type="component" value="Unassembled WGS sequence"/>
</dbReference>
<evidence type="ECO:0000256" key="1">
    <source>
        <dbReference type="SAM" id="Coils"/>
    </source>
</evidence>
<keyword evidence="4" id="KW-1185">Reference proteome</keyword>
<gene>
    <name evidence="3" type="ORF">AMURIS_00181</name>
</gene>
<evidence type="ECO:0000256" key="2">
    <source>
        <dbReference type="SAM" id="MobiDB-lite"/>
    </source>
</evidence>
<dbReference type="AlphaFoldDB" id="A0A2K4ZAJ2"/>
<reference evidence="3 4" key="1">
    <citation type="submission" date="2018-01" db="EMBL/GenBank/DDBJ databases">
        <authorList>
            <person name="Gaut B.S."/>
            <person name="Morton B.R."/>
            <person name="Clegg M.T."/>
            <person name="Duvall M.R."/>
        </authorList>
    </citation>
    <scope>NUCLEOTIDE SEQUENCE [LARGE SCALE GENOMIC DNA]</scope>
    <source>
        <strain evidence="3">GP69</strain>
    </source>
</reference>
<protein>
    <submittedName>
        <fullName evidence="3">Uncharacterized protein</fullName>
    </submittedName>
</protein>
<evidence type="ECO:0000313" key="3">
    <source>
        <dbReference type="EMBL" id="SOY27477.1"/>
    </source>
</evidence>